<evidence type="ECO:0000256" key="1">
    <source>
        <dbReference type="ARBA" id="ARBA00003943"/>
    </source>
</evidence>
<reference evidence="10 11" key="1">
    <citation type="journal article" date="2024" name="Environ. Microbiol.">
        <title>Novel evolutionary insights on the interactions of the Holosporales (Alphaproteobacteria) with eukaryotic hosts from comparative genomics.</title>
        <authorList>
            <person name="Giovannini M."/>
            <person name="Petroni G."/>
            <person name="Castelli M."/>
        </authorList>
    </citation>
    <scope>NUCLEOTIDE SEQUENCE [LARGE SCALE GENOMIC DNA]</scope>
    <source>
        <strain evidence="10 11">US_Bl 15I1</strain>
    </source>
</reference>
<dbReference type="RefSeq" id="WP_331255906.1">
    <property type="nucleotide sequence ID" value="NZ_CP133270.1"/>
</dbReference>
<dbReference type="InterPro" id="IPR007698">
    <property type="entry name" value="AlaDH/PNT_NAD(H)-bd"/>
</dbReference>
<organism evidence="10 11">
    <name type="scientific">Candidatus Bealeia paramacronuclearis</name>
    <dbReference type="NCBI Taxonomy" id="1921001"/>
    <lineage>
        <taxon>Bacteria</taxon>
        <taxon>Pseudomonadati</taxon>
        <taxon>Pseudomonadota</taxon>
        <taxon>Alphaproteobacteria</taxon>
        <taxon>Holosporales</taxon>
        <taxon>Holosporaceae</taxon>
        <taxon>Candidatus Bealeia</taxon>
    </lineage>
</organism>
<protein>
    <recommendedName>
        <fullName evidence="2">proton-translocating NAD(P)(+) transhydrogenase</fullName>
        <ecNumber evidence="2">7.1.1.1</ecNumber>
    </recommendedName>
</protein>
<evidence type="ECO:0000313" key="11">
    <source>
        <dbReference type="Proteomes" id="UP001330434"/>
    </source>
</evidence>
<evidence type="ECO:0000256" key="6">
    <source>
        <dbReference type="ARBA" id="ARBA00023027"/>
    </source>
</evidence>
<evidence type="ECO:0000256" key="3">
    <source>
        <dbReference type="ARBA" id="ARBA00022741"/>
    </source>
</evidence>
<dbReference type="SMART" id="SM01002">
    <property type="entry name" value="AlaDh_PNT_C"/>
    <property type="match status" value="1"/>
</dbReference>
<dbReference type="Pfam" id="PF01262">
    <property type="entry name" value="AlaDh_PNT_C"/>
    <property type="match status" value="1"/>
</dbReference>
<dbReference type="PANTHER" id="PTHR10160">
    <property type="entry name" value="NAD(P) TRANSHYDROGENASE"/>
    <property type="match status" value="1"/>
</dbReference>
<comment type="catalytic activity">
    <reaction evidence="7">
        <text>NAD(+) + NADPH + H(+)(in) = NADH + NADP(+) + H(+)(out)</text>
        <dbReference type="Rhea" id="RHEA:47992"/>
        <dbReference type="ChEBI" id="CHEBI:15378"/>
        <dbReference type="ChEBI" id="CHEBI:57540"/>
        <dbReference type="ChEBI" id="CHEBI:57783"/>
        <dbReference type="ChEBI" id="CHEBI:57945"/>
        <dbReference type="ChEBI" id="CHEBI:58349"/>
        <dbReference type="EC" id="7.1.1.1"/>
    </reaction>
</comment>
<dbReference type="SUPFAM" id="SSF52283">
    <property type="entry name" value="Formate/glycerate dehydrogenase catalytic domain-like"/>
    <property type="match status" value="1"/>
</dbReference>
<evidence type="ECO:0000259" key="9">
    <source>
        <dbReference type="SMART" id="SM01003"/>
    </source>
</evidence>
<keyword evidence="5" id="KW-1278">Translocase</keyword>
<name>A0ABZ2C3V6_9PROT</name>
<feature type="domain" description="Alanine dehydrogenase/pyridine nucleotide transhydrogenase N-terminal" evidence="9">
    <location>
        <begin position="4"/>
        <end position="144"/>
    </location>
</feature>
<keyword evidence="6" id="KW-0520">NAD</keyword>
<dbReference type="EMBL" id="CP133270">
    <property type="protein sequence ID" value="WVX67116.1"/>
    <property type="molecule type" value="Genomic_DNA"/>
</dbReference>
<dbReference type="Proteomes" id="UP001330434">
    <property type="component" value="Chromosome"/>
</dbReference>
<evidence type="ECO:0000256" key="5">
    <source>
        <dbReference type="ARBA" id="ARBA00022967"/>
    </source>
</evidence>
<dbReference type="CDD" id="cd05304">
    <property type="entry name" value="Rubrum_tdh"/>
    <property type="match status" value="1"/>
</dbReference>
<dbReference type="SUPFAM" id="SSF51735">
    <property type="entry name" value="NAD(P)-binding Rossmann-fold domains"/>
    <property type="match status" value="1"/>
</dbReference>
<evidence type="ECO:0000256" key="7">
    <source>
        <dbReference type="ARBA" id="ARBA00048202"/>
    </source>
</evidence>
<gene>
    <name evidence="10" type="ORF">Bealeia1_01313</name>
</gene>
<proteinExistence type="predicted"/>
<comment type="function">
    <text evidence="1">The transhydrogenation between NADH and NADP is coupled to respiration and ATP hydrolysis and functions as a proton pump across the membrane.</text>
</comment>
<accession>A0ABZ2C3V6</accession>
<evidence type="ECO:0000313" key="10">
    <source>
        <dbReference type="EMBL" id="WVX67116.1"/>
    </source>
</evidence>
<keyword evidence="4" id="KW-0521">NADP</keyword>
<dbReference type="EC" id="7.1.1.1" evidence="2"/>
<dbReference type="Gene3D" id="3.40.50.720">
    <property type="entry name" value="NAD(P)-binding Rossmann-like Domain"/>
    <property type="match status" value="2"/>
</dbReference>
<dbReference type="NCBIfam" id="NF006942">
    <property type="entry name" value="PRK09424.1"/>
    <property type="match status" value="1"/>
</dbReference>
<dbReference type="InterPro" id="IPR036291">
    <property type="entry name" value="NAD(P)-bd_dom_sf"/>
</dbReference>
<sequence length="379" mass="40516">MKISVLKERRPYESRVAATPETIKKLVALGHEIVVESGAGLQAAFPDAHYEAAGATIAKDMKAALKGAQVVLKVQPPMNKDEGEDEISYLPEGSLLIGILSPFKYTSHLKTYAEKKISAFGLEFVPRITRAQVMDVLSSQSNLAGYRAVIETATVLPRAFPMMMTAAGTIAPAKVLILGAGVAGLQAVATAKRLGAIPSAFDVRAAAKEQVESLGGKFVTVDSEETGEGTGGYAKEMSADYQTRQREKIQETMAKSDIVITTALIPGKPAPRLIDNEMIQSMRSGSVILDLAVESGGNVEGSEIGKITEIHGVKVIGYPNLPGRIPTDASAMYAKNVLSFLSLMMPKDSQDFVIPWEDEIIQSSVLTKDGAIIHPQFKA</sequence>
<keyword evidence="3" id="KW-0547">Nucleotide-binding</keyword>
<dbReference type="SMART" id="SM01003">
    <property type="entry name" value="AlaDh_PNT_N"/>
    <property type="match status" value="1"/>
</dbReference>
<evidence type="ECO:0000259" key="8">
    <source>
        <dbReference type="SMART" id="SM01002"/>
    </source>
</evidence>
<keyword evidence="11" id="KW-1185">Reference proteome</keyword>
<dbReference type="PANTHER" id="PTHR10160:SF19">
    <property type="entry name" value="PROTON-TRANSLOCATING NAD(P)(+) TRANSHYDROGENASE"/>
    <property type="match status" value="1"/>
</dbReference>
<evidence type="ECO:0000256" key="2">
    <source>
        <dbReference type="ARBA" id="ARBA00012943"/>
    </source>
</evidence>
<dbReference type="InterPro" id="IPR007886">
    <property type="entry name" value="AlaDH/PNT_N"/>
</dbReference>
<dbReference type="Pfam" id="PF05222">
    <property type="entry name" value="AlaDh_PNT_N"/>
    <property type="match status" value="1"/>
</dbReference>
<evidence type="ECO:0000256" key="4">
    <source>
        <dbReference type="ARBA" id="ARBA00022857"/>
    </source>
</evidence>
<feature type="domain" description="Alanine dehydrogenase/pyridine nucleotide transhydrogenase NAD(H)-binding" evidence="8">
    <location>
        <begin position="153"/>
        <end position="317"/>
    </location>
</feature>